<dbReference type="NCBIfam" id="TIGR01182">
    <property type="entry name" value="eda"/>
    <property type="match status" value="1"/>
</dbReference>
<gene>
    <name evidence="6" type="ORF">AF331_05395</name>
</gene>
<dbReference type="Proteomes" id="UP000037405">
    <property type="component" value="Unassembled WGS sequence"/>
</dbReference>
<dbReference type="GO" id="GO:0016829">
    <property type="term" value="F:lyase activity"/>
    <property type="evidence" value="ECO:0007669"/>
    <property type="project" value="UniProtKB-KW"/>
</dbReference>
<dbReference type="OrthoDB" id="9802667at2"/>
<dbReference type="SUPFAM" id="SSF51569">
    <property type="entry name" value="Aldolase"/>
    <property type="match status" value="1"/>
</dbReference>
<dbReference type="EMBL" id="LGUE01000001">
    <property type="protein sequence ID" value="KON92679.1"/>
    <property type="molecule type" value="Genomic_DNA"/>
</dbReference>
<organism evidence="6 7">
    <name type="scientific">Rossellomorea marisflavi</name>
    <dbReference type="NCBI Taxonomy" id="189381"/>
    <lineage>
        <taxon>Bacteria</taxon>
        <taxon>Bacillati</taxon>
        <taxon>Bacillota</taxon>
        <taxon>Bacilli</taxon>
        <taxon>Bacillales</taxon>
        <taxon>Bacillaceae</taxon>
        <taxon>Rossellomorea</taxon>
    </lineage>
</organism>
<comment type="pathway">
    <text evidence="1">Carbohydrate acid metabolism.</text>
</comment>
<dbReference type="RefSeq" id="WP_053427798.1">
    <property type="nucleotide sequence ID" value="NZ_JAUKEF010000001.1"/>
</dbReference>
<evidence type="ECO:0000313" key="6">
    <source>
        <dbReference type="EMBL" id="KON92679.1"/>
    </source>
</evidence>
<dbReference type="Pfam" id="PF01081">
    <property type="entry name" value="Aldolase"/>
    <property type="match status" value="1"/>
</dbReference>
<evidence type="ECO:0000256" key="5">
    <source>
        <dbReference type="ARBA" id="ARBA00023277"/>
    </source>
</evidence>
<accession>A0A0M0GS47</accession>
<dbReference type="STRING" id="189381.GCA_900166615_03204"/>
<evidence type="ECO:0000313" key="7">
    <source>
        <dbReference type="Proteomes" id="UP000037405"/>
    </source>
</evidence>
<dbReference type="InterPro" id="IPR013785">
    <property type="entry name" value="Aldolase_TIM"/>
</dbReference>
<evidence type="ECO:0000256" key="1">
    <source>
        <dbReference type="ARBA" id="ARBA00004761"/>
    </source>
</evidence>
<evidence type="ECO:0000256" key="2">
    <source>
        <dbReference type="ARBA" id="ARBA00006906"/>
    </source>
</evidence>
<sequence length="212" mass="22400">MKTLNKIIEGKGIAIIRGYRTEDAVKIARALKKGGVTLLEVTLNSPDALRTIRELSNESGMTVGAGTVLDGAAAQGAIEAGAKFILSPTLKVETIRTAKRYGVVSIPGAYTPSEILTAFEEGADIVKVFPATALGPSFIKDMQGPLPQVRLLPTGGVTVENAATFLEAGAIGVGLGSSLVHKTECVDEAFLNEIEMKAKRFRELAMMRGVRT</sequence>
<dbReference type="Gene3D" id="3.20.20.70">
    <property type="entry name" value="Aldolase class I"/>
    <property type="match status" value="1"/>
</dbReference>
<dbReference type="InterPro" id="IPR000887">
    <property type="entry name" value="Aldlse_KDPG_KHG"/>
</dbReference>
<name>A0A0M0GS47_9BACI</name>
<dbReference type="PATRIC" id="fig|189381.12.peg.1212"/>
<evidence type="ECO:0000256" key="4">
    <source>
        <dbReference type="ARBA" id="ARBA00023239"/>
    </source>
</evidence>
<keyword evidence="7" id="KW-1185">Reference proteome</keyword>
<proteinExistence type="inferred from homology"/>
<reference evidence="7" key="1">
    <citation type="submission" date="2015-07" db="EMBL/GenBank/DDBJ databases">
        <title>Fjat-14235 jcm11544.</title>
        <authorList>
            <person name="Liu B."/>
            <person name="Wang J."/>
            <person name="Zhu Y."/>
            <person name="Liu G."/>
            <person name="Chen Q."/>
            <person name="Chen Z."/>
            <person name="Lan J."/>
            <person name="Che J."/>
            <person name="Ge C."/>
            <person name="Shi H."/>
            <person name="Pan Z."/>
            <person name="Liu X."/>
        </authorList>
    </citation>
    <scope>NUCLEOTIDE SEQUENCE [LARGE SCALE GENOMIC DNA]</scope>
    <source>
        <strain evidence="7">JCM 11544</strain>
    </source>
</reference>
<keyword evidence="5" id="KW-0119">Carbohydrate metabolism</keyword>
<protein>
    <submittedName>
        <fullName evidence="6">2-dehydro-3-deoxyphosphogluconate aldolase</fullName>
    </submittedName>
</protein>
<dbReference type="PANTHER" id="PTHR30246:SF1">
    <property type="entry name" value="2-DEHYDRO-3-DEOXY-6-PHOSPHOGALACTONATE ALDOLASE-RELATED"/>
    <property type="match status" value="1"/>
</dbReference>
<dbReference type="AlphaFoldDB" id="A0A0M0GS47"/>
<keyword evidence="4" id="KW-0456">Lyase</keyword>
<dbReference type="PANTHER" id="PTHR30246">
    <property type="entry name" value="2-KETO-3-DEOXY-6-PHOSPHOGLUCONATE ALDOLASE"/>
    <property type="match status" value="1"/>
</dbReference>
<comment type="similarity">
    <text evidence="2">Belongs to the KHG/KDPG aldolase family.</text>
</comment>
<comment type="caution">
    <text evidence="6">The sequence shown here is derived from an EMBL/GenBank/DDBJ whole genome shotgun (WGS) entry which is preliminary data.</text>
</comment>
<comment type="subunit">
    <text evidence="3">Homotrimer.</text>
</comment>
<evidence type="ECO:0000256" key="3">
    <source>
        <dbReference type="ARBA" id="ARBA00011233"/>
    </source>
</evidence>
<dbReference type="CDD" id="cd00452">
    <property type="entry name" value="KDPG_aldolase"/>
    <property type="match status" value="1"/>
</dbReference>